<dbReference type="GO" id="GO:0004674">
    <property type="term" value="F:protein serine/threonine kinase activity"/>
    <property type="evidence" value="ECO:0007669"/>
    <property type="project" value="UniProtKB-KW"/>
</dbReference>
<evidence type="ECO:0000313" key="13">
    <source>
        <dbReference type="Proteomes" id="UP001443914"/>
    </source>
</evidence>
<feature type="region of interest" description="Disordered" evidence="10">
    <location>
        <begin position="542"/>
        <end position="568"/>
    </location>
</feature>
<dbReference type="Gene3D" id="3.30.200.20">
    <property type="entry name" value="Phosphorylase Kinase, domain 1"/>
    <property type="match status" value="1"/>
</dbReference>
<dbReference type="Gene3D" id="1.10.510.10">
    <property type="entry name" value="Transferase(Phosphotransferase) domain 1"/>
    <property type="match status" value="2"/>
</dbReference>
<evidence type="ECO:0000256" key="8">
    <source>
        <dbReference type="ARBA" id="ARBA00047899"/>
    </source>
</evidence>
<feature type="region of interest" description="Disordered" evidence="10">
    <location>
        <begin position="307"/>
        <end position="332"/>
    </location>
</feature>
<comment type="catalytic activity">
    <reaction evidence="9">
        <text>L-seryl-[protein] + ATP = O-phospho-L-seryl-[protein] + ADP + H(+)</text>
        <dbReference type="Rhea" id="RHEA:17989"/>
        <dbReference type="Rhea" id="RHEA-COMP:9863"/>
        <dbReference type="Rhea" id="RHEA-COMP:11604"/>
        <dbReference type="ChEBI" id="CHEBI:15378"/>
        <dbReference type="ChEBI" id="CHEBI:29999"/>
        <dbReference type="ChEBI" id="CHEBI:30616"/>
        <dbReference type="ChEBI" id="CHEBI:83421"/>
        <dbReference type="ChEBI" id="CHEBI:456216"/>
        <dbReference type="EC" id="2.7.11.1"/>
    </reaction>
</comment>
<dbReference type="EC" id="2.7.11.1" evidence="2"/>
<comment type="catalytic activity">
    <reaction evidence="8">
        <text>L-threonyl-[protein] + ATP = O-phospho-L-threonyl-[protein] + ADP + H(+)</text>
        <dbReference type="Rhea" id="RHEA:46608"/>
        <dbReference type="Rhea" id="RHEA-COMP:11060"/>
        <dbReference type="Rhea" id="RHEA-COMP:11605"/>
        <dbReference type="ChEBI" id="CHEBI:15378"/>
        <dbReference type="ChEBI" id="CHEBI:30013"/>
        <dbReference type="ChEBI" id="CHEBI:30616"/>
        <dbReference type="ChEBI" id="CHEBI:61977"/>
        <dbReference type="ChEBI" id="CHEBI:456216"/>
        <dbReference type="EC" id="2.7.11.1"/>
    </reaction>
</comment>
<dbReference type="FunFam" id="3.30.200.20:FF:000032">
    <property type="entry name" value="Serine/threonine-protein kinase D6PK-like"/>
    <property type="match status" value="1"/>
</dbReference>
<feature type="compositionally biased region" description="Low complexity" evidence="10">
    <location>
        <begin position="226"/>
        <end position="235"/>
    </location>
</feature>
<comment type="similarity">
    <text evidence="1">Belongs to the protein kinase superfamily. AGC Ser/Thr protein kinase family.</text>
</comment>
<gene>
    <name evidence="12" type="ORF">RND81_13G159700</name>
</gene>
<dbReference type="Proteomes" id="UP001443914">
    <property type="component" value="Unassembled WGS sequence"/>
</dbReference>
<proteinExistence type="inferred from homology"/>
<evidence type="ECO:0000256" key="3">
    <source>
        <dbReference type="ARBA" id="ARBA00022527"/>
    </source>
</evidence>
<feature type="compositionally biased region" description="Polar residues" evidence="10">
    <location>
        <begin position="69"/>
        <end position="87"/>
    </location>
</feature>
<evidence type="ECO:0000256" key="7">
    <source>
        <dbReference type="ARBA" id="ARBA00022840"/>
    </source>
</evidence>
<feature type="compositionally biased region" description="Polar residues" evidence="10">
    <location>
        <begin position="507"/>
        <end position="516"/>
    </location>
</feature>
<sequence>MTNISAFSGKTEIVEIEEEVNPGEHITSNNFIKPEIRKEERDRRSLTSHAGSISSLEEDLNQLFEIFNRRTSSHGSTRQNQASTPKRNTPKRSSKFGESHSPGHGISERVNLKQALRGLCLSQASEMAAMKRSMKSPRSSEAGRILTMYRNVVVEDVKSDHSQDDSKGGMLEISLLPESTTSDSFSTNLKKLPEPTMMLNDGNLESNNSSNHLTKSEKQKYVHLLPSSSPNANNSVRQVAKSGTRENEKPAASIDYASQTFRAESSQTGKCASPTYSSRSDYVKSSLEIAGKLPAHKVLVAAAVQAGKRKSKVDMRHQDDNANSRRVSDDFHDKATEPNMSILAEDVKSSLSSVFSSQLQLKELLHNERHRPLRSSRASGGKASLDIAKKMAEQQEKGSMSPVMQNQETLAMANEEEHTPNRSPRRSNIGENILDHSKNSATPSKVDGKEAGPSSAKVEAKKLTIPFTGSPRGKNVSRSSRNMQHLVKPVVKTKSFVKKRSKKKTAADNNSKYEFNNDLYSSPNKLVCPNCQCVVTGTWEESNNGSSLSHTDSPVSSLESPVSRQESVTFYQDSPISPFDSLSGEVSSGNAISDVSTPGPSSNGLNKSENTLVENCSNSRSRERADFTQSSKDSPDELSSNTSISEETNLSRPSFCDRPHMSKDVRWEAVRYAKIQNGKLSLKNFSLLKKLGCGDIGTVYLTELIGTNCLFAIKVMDNEFLARRKKITRAQTEKDILRMLDHPFLPTLYCQFTSDNLSCLVMEYCPGGDLHVLRQRQPGRCFTEQAARFYVAEVLLALEYLHMLGVVYRDLKPENILVREDGHIMLSDFDLSLQCAVSPTLLVSSSTSEGLRKKSHNSGRCSDSRCAQPLCVESSCQVTCFTPRKLAKSRKMKPDVAAEMRPLLQLVAEPTSARSNSFVGTHEYLAPEIIKGEGHGSAVDWWTYGIFLYELLYGRTPFKGAGNEETLANVVLQRLKFPDTPLVSLQARELIAALLVKEPENRLGTERGATEIKQHPFFHGLNWALIRCTVPPELPDSRTCRTSNTVSVEKNDKYVEHNSETVCAEQLEFEVF</sequence>
<organism evidence="12 13">
    <name type="scientific">Saponaria officinalis</name>
    <name type="common">Common soapwort</name>
    <name type="synonym">Lychnis saponaria</name>
    <dbReference type="NCBI Taxonomy" id="3572"/>
    <lineage>
        <taxon>Eukaryota</taxon>
        <taxon>Viridiplantae</taxon>
        <taxon>Streptophyta</taxon>
        <taxon>Embryophyta</taxon>
        <taxon>Tracheophyta</taxon>
        <taxon>Spermatophyta</taxon>
        <taxon>Magnoliopsida</taxon>
        <taxon>eudicotyledons</taxon>
        <taxon>Gunneridae</taxon>
        <taxon>Pentapetalae</taxon>
        <taxon>Caryophyllales</taxon>
        <taxon>Caryophyllaceae</taxon>
        <taxon>Caryophylleae</taxon>
        <taxon>Saponaria</taxon>
    </lineage>
</organism>
<accession>A0AAW1H207</accession>
<feature type="region of interest" description="Disordered" evidence="10">
    <location>
        <begin position="225"/>
        <end position="253"/>
    </location>
</feature>
<dbReference type="EMBL" id="JBDFQZ010000013">
    <property type="protein sequence ID" value="KAK9669863.1"/>
    <property type="molecule type" value="Genomic_DNA"/>
</dbReference>
<dbReference type="Pfam" id="PF00069">
    <property type="entry name" value="Pkinase"/>
    <property type="match status" value="2"/>
</dbReference>
<dbReference type="PANTHER" id="PTHR45637">
    <property type="entry name" value="FLIPPASE KINASE 1-RELATED"/>
    <property type="match status" value="1"/>
</dbReference>
<dbReference type="InterPro" id="IPR011009">
    <property type="entry name" value="Kinase-like_dom_sf"/>
</dbReference>
<feature type="region of interest" description="Disordered" evidence="10">
    <location>
        <begin position="495"/>
        <end position="516"/>
    </location>
</feature>
<dbReference type="GO" id="GO:0005524">
    <property type="term" value="F:ATP binding"/>
    <property type="evidence" value="ECO:0007669"/>
    <property type="project" value="UniProtKB-KW"/>
</dbReference>
<evidence type="ECO:0000256" key="10">
    <source>
        <dbReference type="SAM" id="MobiDB-lite"/>
    </source>
</evidence>
<dbReference type="FunFam" id="1.10.510.10:FF:000028">
    <property type="entry name" value="serine/threonine-protein kinase D6PK-like"/>
    <property type="match status" value="1"/>
</dbReference>
<dbReference type="SMART" id="SM00220">
    <property type="entry name" value="S_TKc"/>
    <property type="match status" value="1"/>
</dbReference>
<feature type="region of interest" description="Disordered" evidence="10">
    <location>
        <begin position="67"/>
        <end position="106"/>
    </location>
</feature>
<feature type="domain" description="Protein kinase" evidence="11">
    <location>
        <begin position="685"/>
        <end position="1018"/>
    </location>
</feature>
<evidence type="ECO:0000256" key="2">
    <source>
        <dbReference type="ARBA" id="ARBA00012513"/>
    </source>
</evidence>
<evidence type="ECO:0000256" key="9">
    <source>
        <dbReference type="ARBA" id="ARBA00048679"/>
    </source>
</evidence>
<feature type="region of interest" description="Disordered" evidence="10">
    <location>
        <begin position="413"/>
        <end position="482"/>
    </location>
</feature>
<evidence type="ECO:0000256" key="6">
    <source>
        <dbReference type="ARBA" id="ARBA00022777"/>
    </source>
</evidence>
<keyword evidence="13" id="KW-1185">Reference proteome</keyword>
<evidence type="ECO:0000259" key="11">
    <source>
        <dbReference type="PROSITE" id="PS50011"/>
    </source>
</evidence>
<keyword evidence="7" id="KW-0067">ATP-binding</keyword>
<dbReference type="InterPro" id="IPR000719">
    <property type="entry name" value="Prot_kinase_dom"/>
</dbReference>
<dbReference type="SUPFAM" id="SSF56112">
    <property type="entry name" value="Protein kinase-like (PK-like)"/>
    <property type="match status" value="1"/>
</dbReference>
<evidence type="ECO:0000256" key="4">
    <source>
        <dbReference type="ARBA" id="ARBA00022679"/>
    </source>
</evidence>
<feature type="compositionally biased region" description="Basic and acidic residues" evidence="10">
    <location>
        <begin position="312"/>
        <end position="332"/>
    </location>
</feature>
<evidence type="ECO:0000256" key="5">
    <source>
        <dbReference type="ARBA" id="ARBA00022741"/>
    </source>
</evidence>
<dbReference type="CDD" id="cd05574">
    <property type="entry name" value="STKc_phototropin_like"/>
    <property type="match status" value="1"/>
</dbReference>
<name>A0AAW1H207_SAPOF</name>
<protein>
    <recommendedName>
        <fullName evidence="2">non-specific serine/threonine protein kinase</fullName>
        <ecNumber evidence="2">2.7.11.1</ecNumber>
    </recommendedName>
</protein>
<dbReference type="AlphaFoldDB" id="A0AAW1H207"/>
<feature type="compositionally biased region" description="Basic and acidic residues" evidence="10">
    <location>
        <begin position="34"/>
        <end position="45"/>
    </location>
</feature>
<keyword evidence="6" id="KW-0418">Kinase</keyword>
<feature type="region of interest" description="Disordered" evidence="10">
    <location>
        <begin position="259"/>
        <end position="278"/>
    </location>
</feature>
<keyword evidence="5" id="KW-0547">Nucleotide-binding</keyword>
<reference evidence="12 13" key="1">
    <citation type="submission" date="2024-03" db="EMBL/GenBank/DDBJ databases">
        <title>WGS assembly of Saponaria officinalis var. Norfolk2.</title>
        <authorList>
            <person name="Jenkins J."/>
            <person name="Shu S."/>
            <person name="Grimwood J."/>
            <person name="Barry K."/>
            <person name="Goodstein D."/>
            <person name="Schmutz J."/>
            <person name="Leebens-Mack J."/>
            <person name="Osbourn A."/>
        </authorList>
    </citation>
    <scope>NUCLEOTIDE SEQUENCE [LARGE SCALE GENOMIC DNA]</scope>
    <source>
        <strain evidence="13">cv. Norfolk2</strain>
        <strain evidence="12">JIC</strain>
        <tissue evidence="12">Leaf</tissue>
    </source>
</reference>
<feature type="compositionally biased region" description="Polar residues" evidence="10">
    <location>
        <begin position="627"/>
        <end position="652"/>
    </location>
</feature>
<evidence type="ECO:0000313" key="12">
    <source>
        <dbReference type="EMBL" id="KAK9669861.1"/>
    </source>
</evidence>
<feature type="region of interest" description="Disordered" evidence="10">
    <location>
        <begin position="20"/>
        <end position="54"/>
    </location>
</feature>
<dbReference type="PROSITE" id="PS00108">
    <property type="entry name" value="PROTEIN_KINASE_ST"/>
    <property type="match status" value="1"/>
</dbReference>
<feature type="region of interest" description="Disordered" evidence="10">
    <location>
        <begin position="581"/>
        <end position="657"/>
    </location>
</feature>
<comment type="caution">
    <text evidence="12">The sequence shown here is derived from an EMBL/GenBank/DDBJ whole genome shotgun (WGS) entry which is preliminary data.</text>
</comment>
<dbReference type="EMBL" id="JBDFQZ010000013">
    <property type="protein sequence ID" value="KAK9669862.1"/>
    <property type="molecule type" value="Genomic_DNA"/>
</dbReference>
<dbReference type="InterPro" id="IPR008271">
    <property type="entry name" value="Ser/Thr_kinase_AS"/>
</dbReference>
<keyword evidence="4" id="KW-0808">Transferase</keyword>
<dbReference type="PROSITE" id="PS50011">
    <property type="entry name" value="PROTEIN_KINASE_DOM"/>
    <property type="match status" value="1"/>
</dbReference>
<dbReference type="EMBL" id="JBDFQZ010000013">
    <property type="protein sequence ID" value="KAK9669861.1"/>
    <property type="molecule type" value="Genomic_DNA"/>
</dbReference>
<feature type="compositionally biased region" description="Basic residues" evidence="10">
    <location>
        <begin position="495"/>
        <end position="504"/>
    </location>
</feature>
<keyword evidence="3" id="KW-0723">Serine/threonine-protein kinase</keyword>
<feature type="compositionally biased region" description="Polar residues" evidence="10">
    <location>
        <begin position="584"/>
        <end position="619"/>
    </location>
</feature>
<evidence type="ECO:0000256" key="1">
    <source>
        <dbReference type="ARBA" id="ARBA00009903"/>
    </source>
</evidence>
<dbReference type="FunFam" id="1.10.510.10:FF:000020">
    <property type="entry name" value="serine/threonine-protein kinase D6PK-like"/>
    <property type="match status" value="1"/>
</dbReference>